<keyword evidence="2" id="KW-1185">Reference proteome</keyword>
<organism evidence="1 2">
    <name type="scientific">Anguilla anguilla</name>
    <name type="common">European freshwater eel</name>
    <name type="synonym">Muraena anguilla</name>
    <dbReference type="NCBI Taxonomy" id="7936"/>
    <lineage>
        <taxon>Eukaryota</taxon>
        <taxon>Metazoa</taxon>
        <taxon>Chordata</taxon>
        <taxon>Craniata</taxon>
        <taxon>Vertebrata</taxon>
        <taxon>Euteleostomi</taxon>
        <taxon>Actinopterygii</taxon>
        <taxon>Neopterygii</taxon>
        <taxon>Teleostei</taxon>
        <taxon>Anguilliformes</taxon>
        <taxon>Anguillidae</taxon>
        <taxon>Anguilla</taxon>
    </lineage>
</organism>
<name>A0A9D3MJK5_ANGAN</name>
<dbReference type="EMBL" id="JAFIRN010000004">
    <property type="protein sequence ID" value="KAG5850129.1"/>
    <property type="molecule type" value="Genomic_DNA"/>
</dbReference>
<sequence>MLFATHYPLFRKLSCLWIVAIVTFGFCGARRSYWSDKPWINVNSSDIEDGEWVKVLCGVPIDYTGGFCRLYRDESKVPLKTLQTQSYVCEFLLSSRELLAGRPAGTRTAVRCDYTLQNYVSVLSDSSAVVVWGPAEKPELKMSPQVVMLDGKVRLNCEAPRYKASECMVYRDTIQVAQTPCSHRITGKKLMLWEPVSLFNEISVTCEYKREGWDYIRSDRSNPTKILVVDPTRLQISTNQTNATFVCDVPARVQDFVFLHTGGRTLNLEMGGKLMLEAIINSTSPFNQTCRSI</sequence>
<comment type="caution">
    <text evidence="1">The sequence shown here is derived from an EMBL/GenBank/DDBJ whole genome shotgun (WGS) entry which is preliminary data.</text>
</comment>
<dbReference type="AlphaFoldDB" id="A0A9D3MJK5"/>
<dbReference type="InterPro" id="IPR013783">
    <property type="entry name" value="Ig-like_fold"/>
</dbReference>
<dbReference type="Proteomes" id="UP001044222">
    <property type="component" value="Unassembled WGS sequence"/>
</dbReference>
<proteinExistence type="predicted"/>
<gene>
    <name evidence="1" type="ORF">ANANG_G00078950</name>
</gene>
<reference evidence="1" key="1">
    <citation type="submission" date="2021-01" db="EMBL/GenBank/DDBJ databases">
        <title>A chromosome-scale assembly of European eel, Anguilla anguilla.</title>
        <authorList>
            <person name="Henkel C."/>
            <person name="Jong-Raadsen S.A."/>
            <person name="Dufour S."/>
            <person name="Weltzien F.-A."/>
            <person name="Palstra A.P."/>
            <person name="Pelster B."/>
            <person name="Spaink H.P."/>
            <person name="Van Den Thillart G.E."/>
            <person name="Jansen H."/>
            <person name="Zahm M."/>
            <person name="Klopp C."/>
            <person name="Cedric C."/>
            <person name="Louis A."/>
            <person name="Berthelot C."/>
            <person name="Parey E."/>
            <person name="Roest Crollius H."/>
            <person name="Montfort J."/>
            <person name="Robinson-Rechavi M."/>
            <person name="Bucao C."/>
            <person name="Bouchez O."/>
            <person name="Gislard M."/>
            <person name="Lluch J."/>
            <person name="Milhes M."/>
            <person name="Lampietro C."/>
            <person name="Lopez Roques C."/>
            <person name="Donnadieu C."/>
            <person name="Braasch I."/>
            <person name="Desvignes T."/>
            <person name="Postlethwait J."/>
            <person name="Bobe J."/>
            <person name="Guiguen Y."/>
            <person name="Dirks R."/>
        </authorList>
    </citation>
    <scope>NUCLEOTIDE SEQUENCE</scope>
    <source>
        <strain evidence="1">Tag_6206</strain>
        <tissue evidence="1">Liver</tissue>
    </source>
</reference>
<accession>A0A9D3MJK5</accession>
<evidence type="ECO:0000313" key="2">
    <source>
        <dbReference type="Proteomes" id="UP001044222"/>
    </source>
</evidence>
<evidence type="ECO:0008006" key="3">
    <source>
        <dbReference type="Google" id="ProtNLM"/>
    </source>
</evidence>
<evidence type="ECO:0000313" key="1">
    <source>
        <dbReference type="EMBL" id="KAG5850129.1"/>
    </source>
</evidence>
<dbReference type="Gene3D" id="2.60.40.10">
    <property type="entry name" value="Immunoglobulins"/>
    <property type="match status" value="1"/>
</dbReference>
<protein>
    <recommendedName>
        <fullName evidence="3">Ig-like domain-containing protein</fullName>
    </recommendedName>
</protein>